<evidence type="ECO:0000256" key="6">
    <source>
        <dbReference type="ARBA" id="ARBA00022801"/>
    </source>
</evidence>
<evidence type="ECO:0000256" key="7">
    <source>
        <dbReference type="ARBA" id="ARBA00022833"/>
    </source>
</evidence>
<evidence type="ECO:0000313" key="10">
    <source>
        <dbReference type="EMBL" id="MFC0341374.1"/>
    </source>
</evidence>
<evidence type="ECO:0000256" key="2">
    <source>
        <dbReference type="ARBA" id="ARBA00001947"/>
    </source>
</evidence>
<comment type="caution">
    <text evidence="10">The sequence shown here is derived from an EMBL/GenBank/DDBJ whole genome shotgun (WGS) entry which is preliminary data.</text>
</comment>
<dbReference type="InterPro" id="IPR001952">
    <property type="entry name" value="Alkaline_phosphatase"/>
</dbReference>
<proteinExistence type="inferred from homology"/>
<keyword evidence="8" id="KW-0460">Magnesium</keyword>
<gene>
    <name evidence="10" type="ORF">ACFFII_11430</name>
</gene>
<dbReference type="Pfam" id="PF00245">
    <property type="entry name" value="Alk_phosphatase"/>
    <property type="match status" value="1"/>
</dbReference>
<dbReference type="SUPFAM" id="SSF53649">
    <property type="entry name" value="Alkaline phosphatase-like"/>
    <property type="match status" value="1"/>
</dbReference>
<dbReference type="EMBL" id="JBHLWE010000035">
    <property type="protein sequence ID" value="MFC0341374.1"/>
    <property type="molecule type" value="Genomic_DNA"/>
</dbReference>
<name>A0ABV6I592_9RHOB</name>
<keyword evidence="4" id="KW-0597">Phosphoprotein</keyword>
<dbReference type="InterPro" id="IPR018299">
    <property type="entry name" value="Alkaline_phosphatase_AS"/>
</dbReference>
<dbReference type="Proteomes" id="UP001589799">
    <property type="component" value="Unassembled WGS sequence"/>
</dbReference>
<evidence type="ECO:0000256" key="8">
    <source>
        <dbReference type="ARBA" id="ARBA00022842"/>
    </source>
</evidence>
<keyword evidence="11" id="KW-1185">Reference proteome</keyword>
<evidence type="ECO:0000256" key="1">
    <source>
        <dbReference type="ARBA" id="ARBA00001946"/>
    </source>
</evidence>
<dbReference type="PANTHER" id="PTHR11596">
    <property type="entry name" value="ALKALINE PHOSPHATASE"/>
    <property type="match status" value="1"/>
</dbReference>
<dbReference type="RefSeq" id="WP_377699013.1">
    <property type="nucleotide sequence ID" value="NZ_JBHLWE010000035.1"/>
</dbReference>
<evidence type="ECO:0000256" key="9">
    <source>
        <dbReference type="RuleBase" id="RU003946"/>
    </source>
</evidence>
<dbReference type="Gene3D" id="1.10.60.40">
    <property type="match status" value="1"/>
</dbReference>
<accession>A0ABV6I592</accession>
<evidence type="ECO:0000256" key="4">
    <source>
        <dbReference type="ARBA" id="ARBA00022553"/>
    </source>
</evidence>
<keyword evidence="7" id="KW-0862">Zinc</keyword>
<reference evidence="10 11" key="1">
    <citation type="submission" date="2024-09" db="EMBL/GenBank/DDBJ databases">
        <authorList>
            <person name="Sun Q."/>
            <person name="Mori K."/>
        </authorList>
    </citation>
    <scope>NUCLEOTIDE SEQUENCE [LARGE SCALE GENOMIC DNA]</scope>
    <source>
        <strain evidence="10 11">KCTC 22789</strain>
    </source>
</reference>
<organism evidence="10 11">
    <name type="scientific">Paracoccus niistensis</name>
    <dbReference type="NCBI Taxonomy" id="632935"/>
    <lineage>
        <taxon>Bacteria</taxon>
        <taxon>Pseudomonadati</taxon>
        <taxon>Pseudomonadota</taxon>
        <taxon>Alphaproteobacteria</taxon>
        <taxon>Rhodobacterales</taxon>
        <taxon>Paracoccaceae</taxon>
        <taxon>Paracoccus</taxon>
    </lineage>
</organism>
<dbReference type="PROSITE" id="PS00123">
    <property type="entry name" value="ALKALINE_PHOSPHATASE"/>
    <property type="match status" value="1"/>
</dbReference>
<keyword evidence="6" id="KW-0378">Hydrolase</keyword>
<evidence type="ECO:0000256" key="3">
    <source>
        <dbReference type="ARBA" id="ARBA00005984"/>
    </source>
</evidence>
<dbReference type="InterPro" id="IPR017850">
    <property type="entry name" value="Alkaline_phosphatase_core_sf"/>
</dbReference>
<keyword evidence="5" id="KW-0479">Metal-binding</keyword>
<comment type="cofactor">
    <cofactor evidence="2">
        <name>Zn(2+)</name>
        <dbReference type="ChEBI" id="CHEBI:29105"/>
    </cofactor>
</comment>
<dbReference type="CDD" id="cd16012">
    <property type="entry name" value="ALP"/>
    <property type="match status" value="1"/>
</dbReference>
<dbReference type="SMART" id="SM00098">
    <property type="entry name" value="alkPPc"/>
    <property type="match status" value="1"/>
</dbReference>
<comment type="similarity">
    <text evidence="3 9">Belongs to the alkaline phosphatase family.</text>
</comment>
<comment type="cofactor">
    <cofactor evidence="1">
        <name>Mg(2+)</name>
        <dbReference type="ChEBI" id="CHEBI:18420"/>
    </cofactor>
</comment>
<dbReference type="PANTHER" id="PTHR11596:SF5">
    <property type="entry name" value="ALKALINE PHOSPHATASE"/>
    <property type="match status" value="1"/>
</dbReference>
<evidence type="ECO:0000256" key="5">
    <source>
        <dbReference type="ARBA" id="ARBA00022723"/>
    </source>
</evidence>
<sequence length="472" mass="49086">MKACGGMVMVNENLDPGSAAPAGTGPAAQELATNVIFIVPDGFGDVAAEAYELYKGSDPVWKSGFQAHVRTASASSAVTDSAAAATAYATGVKTNNGSVAVDTEGNALVSILSLAHDAGKSTGIVTTDVVTGATPAAFAASEDDRDDTAEIAQDYIDRDELTVILGGGREDFRADPDRDGMTTLREAEAAGFDYVTTADQLAASESERVLGLFNFGPVGLPVGNRSSEPTLAEMTDAALDRLDADEDGFFLVIEAAGTDTWGHANDAASVMRAAAEYENAMQVALDYAASNPGTLVVTVADHETGGMRLDPDGDRTPAAFRPYEAPYVEMFYEAMEAVADLGFSLSPRSIIRAVRDTIFDLTGGLVRLERDEILSILDASSVEEAVLELGSFLNARGGVEYTTTGHTGADVSLHAFGPGADLLEGSVDNTEVGHWLAAAMGLSFPEEQVADGALLASGMIPVMGDPWADSLM</sequence>
<dbReference type="Gene3D" id="3.40.720.10">
    <property type="entry name" value="Alkaline Phosphatase, subunit A"/>
    <property type="match status" value="1"/>
</dbReference>
<evidence type="ECO:0000313" key="11">
    <source>
        <dbReference type="Proteomes" id="UP001589799"/>
    </source>
</evidence>
<protein>
    <submittedName>
        <fullName evidence="10">Alkaline phosphatase</fullName>
    </submittedName>
</protein>
<dbReference type="PRINTS" id="PR00113">
    <property type="entry name" value="ALKPHPHTASE"/>
</dbReference>